<dbReference type="AlphaFoldDB" id="A0AB34ICK1"/>
<reference evidence="1 2" key="1">
    <citation type="journal article" date="2024" name="Science">
        <title>Giant polyketide synthase enzymes in the biosynthesis of giant marine polyether toxins.</title>
        <authorList>
            <person name="Fallon T.R."/>
            <person name="Shende V.V."/>
            <person name="Wierzbicki I.H."/>
            <person name="Pendleton A.L."/>
            <person name="Watervoot N.F."/>
            <person name="Auber R.P."/>
            <person name="Gonzalez D.J."/>
            <person name="Wisecaver J.H."/>
            <person name="Moore B.S."/>
        </authorList>
    </citation>
    <scope>NUCLEOTIDE SEQUENCE [LARGE SCALE GENOMIC DNA]</scope>
    <source>
        <strain evidence="1 2">12B1</strain>
    </source>
</reference>
<comment type="caution">
    <text evidence="1">The sequence shown here is derived from an EMBL/GenBank/DDBJ whole genome shotgun (WGS) entry which is preliminary data.</text>
</comment>
<dbReference type="Proteomes" id="UP001515480">
    <property type="component" value="Unassembled WGS sequence"/>
</dbReference>
<dbReference type="EMBL" id="JBGBPQ010000029">
    <property type="protein sequence ID" value="KAL1496441.1"/>
    <property type="molecule type" value="Genomic_DNA"/>
</dbReference>
<organism evidence="1 2">
    <name type="scientific">Prymnesium parvum</name>
    <name type="common">Toxic golden alga</name>
    <dbReference type="NCBI Taxonomy" id="97485"/>
    <lineage>
        <taxon>Eukaryota</taxon>
        <taxon>Haptista</taxon>
        <taxon>Haptophyta</taxon>
        <taxon>Prymnesiophyceae</taxon>
        <taxon>Prymnesiales</taxon>
        <taxon>Prymnesiaceae</taxon>
        <taxon>Prymnesium</taxon>
    </lineage>
</organism>
<keyword evidence="2" id="KW-1185">Reference proteome</keyword>
<evidence type="ECO:0000313" key="1">
    <source>
        <dbReference type="EMBL" id="KAL1496441.1"/>
    </source>
</evidence>
<accession>A0AB34ICK1</accession>
<proteinExistence type="predicted"/>
<gene>
    <name evidence="1" type="ORF">AB1Y20_016396</name>
</gene>
<name>A0AB34ICK1_PRYPA</name>
<sequence length="557" mass="59755">MSNGCVISTSDSAVGGALNLANTIFVMTSGTIVNSTAITSGGAVALFGGNFIMTGRSTLSYSTSADDVGAILIGGANAICNLTDVVIDVSTTARRANVVDIVDANLPLLILTFVDIKHYACQDSLFFVSQSTLRDAIVLRNVTLTQPECTATPVEPSSSPSLGCGEKFIAGEKERGVCASANEGACYEEALPLAALKNVACRCPWPEYPNPAFDERLAPYLELGCIKPMQLTGITVVSEKVSVTLQKPENVEGRLNLTLQVEGTDNARPAIWRLLNTSDLLLRSPWLRFPALSGTVNPPSISSGVTFALVPLTFTASGLLERAALYEERLTVDVRSEIASAARTLTVDVSLSVQARTSFVVWGFVRRESGVKLQCEVQKLLNQAFLVDTPQRQYFTACDVDSLPVDHLLPLQRDPRRFRAVMNTSAGTANELGQTALDAKREGPVSPVRKAAKIVLYVRMASTGHLLTLLPRNASPASLAPTVPRMLQCNHSSSSMVSGGFPTLPLNCCLARVAVVRFALVEVILECARQRSQARCAKSALVQISTSWMESVWIVQM</sequence>
<evidence type="ECO:0000313" key="2">
    <source>
        <dbReference type="Proteomes" id="UP001515480"/>
    </source>
</evidence>
<protein>
    <submittedName>
        <fullName evidence="1">Uncharacterized protein</fullName>
    </submittedName>
</protein>